<evidence type="ECO:0000256" key="1">
    <source>
        <dbReference type="SAM" id="MobiDB-lite"/>
    </source>
</evidence>
<reference evidence="2 3" key="1">
    <citation type="journal article" date="2018" name="PLoS ONE">
        <title>The draft genome of Kipferlia bialata reveals reductive genome evolution in fornicate parasites.</title>
        <authorList>
            <person name="Tanifuji G."/>
            <person name="Takabayashi S."/>
            <person name="Kume K."/>
            <person name="Takagi M."/>
            <person name="Nakayama T."/>
            <person name="Kamikawa R."/>
            <person name="Inagaki Y."/>
            <person name="Hashimoto T."/>
        </authorList>
    </citation>
    <scope>NUCLEOTIDE SEQUENCE [LARGE SCALE GENOMIC DNA]</scope>
    <source>
        <strain evidence="2">NY0173</strain>
    </source>
</reference>
<gene>
    <name evidence="2" type="ORF">KIPB_013518</name>
</gene>
<sequence length="252" mass="27095">MARRGKPKRKVTQKRLAEFKTRPPRGKGNGIKGEGESDVVSEVEGVSADSPAQALVAVSALVGDNQDESEALSHIHPTGEVVDAEGTDMEVAPATSSLDVFSESESELTVDDSFSDPPLETVETPQVTGKSPDPSALWDLLQQLSKAVEERDAAIAERDAAVAERDAAVLARDAASSLLDMTRGKCLCDLAHERDIALKERDTARSLLHSTRDMSLLTALNERDTAIRERDIAIEARDASARLLTHGLFPSD</sequence>
<comment type="caution">
    <text evidence="2">The sequence shown here is derived from an EMBL/GenBank/DDBJ whole genome shotgun (WGS) entry which is preliminary data.</text>
</comment>
<dbReference type="AlphaFoldDB" id="A0A9K3D8N9"/>
<dbReference type="Proteomes" id="UP000265618">
    <property type="component" value="Unassembled WGS sequence"/>
</dbReference>
<accession>A0A9K3D8N9</accession>
<organism evidence="2 3">
    <name type="scientific">Kipferlia bialata</name>
    <dbReference type="NCBI Taxonomy" id="797122"/>
    <lineage>
        <taxon>Eukaryota</taxon>
        <taxon>Metamonada</taxon>
        <taxon>Carpediemonas-like organisms</taxon>
        <taxon>Kipferlia</taxon>
    </lineage>
</organism>
<dbReference type="EMBL" id="BDIP01006466">
    <property type="protein sequence ID" value="GIQ90647.1"/>
    <property type="molecule type" value="Genomic_DNA"/>
</dbReference>
<feature type="compositionally biased region" description="Basic residues" evidence="1">
    <location>
        <begin position="1"/>
        <end position="13"/>
    </location>
</feature>
<protein>
    <submittedName>
        <fullName evidence="2">Uncharacterized protein</fullName>
    </submittedName>
</protein>
<keyword evidence="3" id="KW-1185">Reference proteome</keyword>
<evidence type="ECO:0000313" key="3">
    <source>
        <dbReference type="Proteomes" id="UP000265618"/>
    </source>
</evidence>
<name>A0A9K3D8N9_9EUKA</name>
<feature type="region of interest" description="Disordered" evidence="1">
    <location>
        <begin position="1"/>
        <end position="49"/>
    </location>
</feature>
<proteinExistence type="predicted"/>
<evidence type="ECO:0000313" key="2">
    <source>
        <dbReference type="EMBL" id="GIQ90647.1"/>
    </source>
</evidence>
<feature type="non-terminal residue" evidence="2">
    <location>
        <position position="1"/>
    </location>
</feature>